<protein>
    <submittedName>
        <fullName evidence="2">Uncharacterized protein</fullName>
    </submittedName>
</protein>
<proteinExistence type="predicted"/>
<accession>A0AAD7APZ4</accession>
<feature type="chain" id="PRO_5041953322" evidence="1">
    <location>
        <begin position="19"/>
        <end position="615"/>
    </location>
</feature>
<gene>
    <name evidence="2" type="ORF">DFH08DRAFT_799130</name>
</gene>
<reference evidence="2" key="1">
    <citation type="submission" date="2023-03" db="EMBL/GenBank/DDBJ databases">
        <title>Massive genome expansion in bonnet fungi (Mycena s.s.) driven by repeated elements and novel gene families across ecological guilds.</title>
        <authorList>
            <consortium name="Lawrence Berkeley National Laboratory"/>
            <person name="Harder C.B."/>
            <person name="Miyauchi S."/>
            <person name="Viragh M."/>
            <person name="Kuo A."/>
            <person name="Thoen E."/>
            <person name="Andreopoulos B."/>
            <person name="Lu D."/>
            <person name="Skrede I."/>
            <person name="Drula E."/>
            <person name="Henrissat B."/>
            <person name="Morin E."/>
            <person name="Kohler A."/>
            <person name="Barry K."/>
            <person name="LaButti K."/>
            <person name="Morin E."/>
            <person name="Salamov A."/>
            <person name="Lipzen A."/>
            <person name="Mereny Z."/>
            <person name="Hegedus B."/>
            <person name="Baldrian P."/>
            <person name="Stursova M."/>
            <person name="Weitz H."/>
            <person name="Taylor A."/>
            <person name="Grigoriev I.V."/>
            <person name="Nagy L.G."/>
            <person name="Martin F."/>
            <person name="Kauserud H."/>
        </authorList>
    </citation>
    <scope>NUCLEOTIDE SEQUENCE</scope>
    <source>
        <strain evidence="2">CBHHK002</strain>
    </source>
</reference>
<comment type="caution">
    <text evidence="2">The sequence shown here is derived from an EMBL/GenBank/DDBJ whole genome shotgun (WGS) entry which is preliminary data.</text>
</comment>
<dbReference type="Proteomes" id="UP001218218">
    <property type="component" value="Unassembled WGS sequence"/>
</dbReference>
<name>A0AAD7APZ4_9AGAR</name>
<feature type="signal peptide" evidence="1">
    <location>
        <begin position="1"/>
        <end position="18"/>
    </location>
</feature>
<dbReference type="AlphaFoldDB" id="A0AAD7APZ4"/>
<sequence length="615" mass="68897">MFPRAESWIRWWMLPSHAYMLFPSFRVMSPELWNAIPDTTNPEEAMHLKLYTALGKKLNLLDSLKVLVVFADYYRTQFDAKSKRGGREGPDHDTAKALLGGGKKGPKLCPPEYEKGYKWKANSCWLNCSLMSVFSAASHDYNKTMVPLFSQLPENHAFCDLKQVLHLRCTIDVSGYEKGGCKVLSNQCNGFQKVLHDLPRNLLKSLSDFQSPFGWLYHISDPLGKKQILPGIEHAMSYFQLRSAEPLSDCWQAFDGDQFCDGDAVQYEVVLNLPIMLIIEIGDIASANDWDIPKNLRPYPNNSVASAHGVVYTITSHIYTSLEPVILSPGTPPHMHDGHAILLDRPVRGLLTGPSAMLRGIPEGYFPSMLVYHLDGGKAAQNTTDSAPGIPSSCKLVCLDLEKLNNANRCSGFPPIETIKQAPLAPHFLEDEFESDSGLIQGKIYMLLEIDNWIPGTAWHPAELVVFNVLRDGKEYKFEWIEGIVWWEEIVTVERLHEEQIGMVQLPSCFSPVTEGADTASPQLSQLLLLAVPALAHILAFDTLNPVVQSFRDYFKEIPWKVEALLDWMKSCLFKASPGLDAMLTAPLDALSAHEIMCSDSEAMKRCTSYMTRNS</sequence>
<evidence type="ECO:0000256" key="1">
    <source>
        <dbReference type="SAM" id="SignalP"/>
    </source>
</evidence>
<dbReference type="EMBL" id="JARIHO010000003">
    <property type="protein sequence ID" value="KAJ7364816.1"/>
    <property type="molecule type" value="Genomic_DNA"/>
</dbReference>
<evidence type="ECO:0000313" key="2">
    <source>
        <dbReference type="EMBL" id="KAJ7364816.1"/>
    </source>
</evidence>
<keyword evidence="1" id="KW-0732">Signal</keyword>
<keyword evidence="3" id="KW-1185">Reference proteome</keyword>
<evidence type="ECO:0000313" key="3">
    <source>
        <dbReference type="Proteomes" id="UP001218218"/>
    </source>
</evidence>
<organism evidence="2 3">
    <name type="scientific">Mycena albidolilacea</name>
    <dbReference type="NCBI Taxonomy" id="1033008"/>
    <lineage>
        <taxon>Eukaryota</taxon>
        <taxon>Fungi</taxon>
        <taxon>Dikarya</taxon>
        <taxon>Basidiomycota</taxon>
        <taxon>Agaricomycotina</taxon>
        <taxon>Agaricomycetes</taxon>
        <taxon>Agaricomycetidae</taxon>
        <taxon>Agaricales</taxon>
        <taxon>Marasmiineae</taxon>
        <taxon>Mycenaceae</taxon>
        <taxon>Mycena</taxon>
    </lineage>
</organism>